<organism evidence="2 3">
    <name type="scientific">Caenimonas terrae</name>
    <dbReference type="NCBI Taxonomy" id="696074"/>
    <lineage>
        <taxon>Bacteria</taxon>
        <taxon>Pseudomonadati</taxon>
        <taxon>Pseudomonadota</taxon>
        <taxon>Betaproteobacteria</taxon>
        <taxon>Burkholderiales</taxon>
        <taxon>Comamonadaceae</taxon>
        <taxon>Caenimonas</taxon>
    </lineage>
</organism>
<gene>
    <name evidence="2" type="ORF">ACFPOE_17920</name>
</gene>
<name>A0ABW0NHG7_9BURK</name>
<feature type="signal peptide" evidence="1">
    <location>
        <begin position="1"/>
        <end position="29"/>
    </location>
</feature>
<evidence type="ECO:0000313" key="2">
    <source>
        <dbReference type="EMBL" id="MFC5499428.1"/>
    </source>
</evidence>
<dbReference type="InterPro" id="IPR021267">
    <property type="entry name" value="DUF2844"/>
</dbReference>
<evidence type="ECO:0000256" key="1">
    <source>
        <dbReference type="SAM" id="SignalP"/>
    </source>
</evidence>
<dbReference type="RefSeq" id="WP_376851651.1">
    <property type="nucleotide sequence ID" value="NZ_JBHSMF010000009.1"/>
</dbReference>
<dbReference type="EMBL" id="JBHSMF010000009">
    <property type="protein sequence ID" value="MFC5499428.1"/>
    <property type="molecule type" value="Genomic_DNA"/>
</dbReference>
<keyword evidence="3" id="KW-1185">Reference proteome</keyword>
<sequence>MKNPAPAGRRRVLPLLLALLVLAPLSSRASLGGTSDTVQADQASMRATRRVANRTGYAVHEMVLASGTVVREFASPSGVVFGVAWQGPVKPDLSQLLGVHFDRLAAAGQRPHGGHRALRVQEPDLVIESGGRMRAFSGRAYLPDQLPAGVTAGEIQ</sequence>
<keyword evidence="1" id="KW-0732">Signal</keyword>
<evidence type="ECO:0000313" key="3">
    <source>
        <dbReference type="Proteomes" id="UP001596037"/>
    </source>
</evidence>
<feature type="chain" id="PRO_5045417649" evidence="1">
    <location>
        <begin position="30"/>
        <end position="156"/>
    </location>
</feature>
<reference evidence="3" key="1">
    <citation type="journal article" date="2019" name="Int. J. Syst. Evol. Microbiol.">
        <title>The Global Catalogue of Microorganisms (GCM) 10K type strain sequencing project: providing services to taxonomists for standard genome sequencing and annotation.</title>
        <authorList>
            <consortium name="The Broad Institute Genomics Platform"/>
            <consortium name="The Broad Institute Genome Sequencing Center for Infectious Disease"/>
            <person name="Wu L."/>
            <person name="Ma J."/>
        </authorList>
    </citation>
    <scope>NUCLEOTIDE SEQUENCE [LARGE SCALE GENOMIC DNA]</scope>
    <source>
        <strain evidence="3">CCUG 57401</strain>
    </source>
</reference>
<proteinExistence type="predicted"/>
<accession>A0ABW0NHG7</accession>
<protein>
    <submittedName>
        <fullName evidence="2">DUF2844 domain-containing protein</fullName>
    </submittedName>
</protein>
<dbReference type="Proteomes" id="UP001596037">
    <property type="component" value="Unassembled WGS sequence"/>
</dbReference>
<dbReference type="Pfam" id="PF11005">
    <property type="entry name" value="DUF2844"/>
    <property type="match status" value="1"/>
</dbReference>
<comment type="caution">
    <text evidence="2">The sequence shown here is derived from an EMBL/GenBank/DDBJ whole genome shotgun (WGS) entry which is preliminary data.</text>
</comment>